<dbReference type="GO" id="GO:0004553">
    <property type="term" value="F:hydrolase activity, hydrolyzing O-glycosyl compounds"/>
    <property type="evidence" value="ECO:0007669"/>
    <property type="project" value="UniProtKB-ARBA"/>
</dbReference>
<evidence type="ECO:0000313" key="3">
    <source>
        <dbReference type="Proteomes" id="UP000266183"/>
    </source>
</evidence>
<keyword evidence="3" id="KW-1185">Reference proteome</keyword>
<proteinExistence type="predicted"/>
<sequence length="305" mass="32383">MKMRKQMRFLKVGILALGVLAIGSCNNDDDSLPQIDGYNNSDEVGATYLVAHWTFDDTNNEVISSTAPNKTLGGVAFTTGQIGKALQLSKGAIAFPPIDKINTVDALNNFTVSLWVNVQGTKGVAGGGFTSFFGIFPTSVSDVWGNLQACAETSRHLPASDTLELKNYLNTTLADNSQSGQDNVALKNTGTDAPNGGTGKYFMGGNKWAHYVMTWDGATHQFALYGNGESVGGYTDRGTTPVLKMRVPAQAMFGSMASADMGFANATRPDWAPLATASIDDVRVFNTVLAQKDIVALFNLGTAGR</sequence>
<dbReference type="Proteomes" id="UP000266183">
    <property type="component" value="Chromosome"/>
</dbReference>
<accession>A0A385SSS4</accession>
<evidence type="ECO:0000256" key="1">
    <source>
        <dbReference type="SAM" id="SignalP"/>
    </source>
</evidence>
<dbReference type="KEGG" id="chk:D4L85_22615"/>
<evidence type="ECO:0008006" key="4">
    <source>
        <dbReference type="Google" id="ProtNLM"/>
    </source>
</evidence>
<dbReference type="AlphaFoldDB" id="A0A385SSS4"/>
<dbReference type="Pfam" id="PF13385">
    <property type="entry name" value="Laminin_G_3"/>
    <property type="match status" value="1"/>
</dbReference>
<name>A0A385SSS4_9BACT</name>
<keyword evidence="1" id="KW-0732">Signal</keyword>
<reference evidence="3" key="1">
    <citation type="submission" date="2018-09" db="EMBL/GenBank/DDBJ databases">
        <title>Chryseolinea sp. KIS68-18 isolated from soil.</title>
        <authorList>
            <person name="Weon H.-Y."/>
            <person name="Kwon S.-W."/>
            <person name="Lee S.A."/>
        </authorList>
    </citation>
    <scope>NUCLEOTIDE SEQUENCE [LARGE SCALE GENOMIC DNA]</scope>
    <source>
        <strain evidence="3">KIS68-18</strain>
    </source>
</reference>
<dbReference type="SUPFAM" id="SSF49899">
    <property type="entry name" value="Concanavalin A-like lectins/glucanases"/>
    <property type="match status" value="1"/>
</dbReference>
<feature type="signal peptide" evidence="1">
    <location>
        <begin position="1"/>
        <end position="27"/>
    </location>
</feature>
<dbReference type="EMBL" id="CP032382">
    <property type="protein sequence ID" value="AYB33197.1"/>
    <property type="molecule type" value="Genomic_DNA"/>
</dbReference>
<protein>
    <recommendedName>
        <fullName evidence="4">LamG domain-containing protein</fullName>
    </recommendedName>
</protein>
<dbReference type="Gene3D" id="2.60.120.200">
    <property type="match status" value="1"/>
</dbReference>
<evidence type="ECO:0000313" key="2">
    <source>
        <dbReference type="EMBL" id="AYB33197.1"/>
    </source>
</evidence>
<dbReference type="GO" id="GO:0005975">
    <property type="term" value="P:carbohydrate metabolic process"/>
    <property type="evidence" value="ECO:0007669"/>
    <property type="project" value="UniProtKB-ARBA"/>
</dbReference>
<feature type="chain" id="PRO_5017220697" description="LamG domain-containing protein" evidence="1">
    <location>
        <begin position="28"/>
        <end position="305"/>
    </location>
</feature>
<gene>
    <name evidence="2" type="ORF">D4L85_22615</name>
</gene>
<dbReference type="InterPro" id="IPR013320">
    <property type="entry name" value="ConA-like_dom_sf"/>
</dbReference>
<organism evidence="2 3">
    <name type="scientific">Chryseolinea soli</name>
    <dbReference type="NCBI Taxonomy" id="2321403"/>
    <lineage>
        <taxon>Bacteria</taxon>
        <taxon>Pseudomonadati</taxon>
        <taxon>Bacteroidota</taxon>
        <taxon>Cytophagia</taxon>
        <taxon>Cytophagales</taxon>
        <taxon>Fulvivirgaceae</taxon>
        <taxon>Chryseolinea</taxon>
    </lineage>
</organism>
<dbReference type="PROSITE" id="PS51257">
    <property type="entry name" value="PROKAR_LIPOPROTEIN"/>
    <property type="match status" value="1"/>
</dbReference>